<reference evidence="4" key="1">
    <citation type="submission" date="2022-07" db="EMBL/GenBank/DDBJ databases">
        <authorList>
            <person name="Macas J."/>
            <person name="Novak P."/>
            <person name="Neumann P."/>
        </authorList>
    </citation>
    <scope>NUCLEOTIDE SEQUENCE</scope>
</reference>
<gene>
    <name evidence="4" type="ORF">CEURO_LOCUS3714</name>
</gene>
<proteinExistence type="predicted"/>
<dbReference type="OrthoDB" id="10262475at2759"/>
<dbReference type="EMBL" id="CAMAPE010000006">
    <property type="protein sequence ID" value="CAH9070635.1"/>
    <property type="molecule type" value="Genomic_DNA"/>
</dbReference>
<dbReference type="SUPFAM" id="SSF50978">
    <property type="entry name" value="WD40 repeat-like"/>
    <property type="match status" value="1"/>
</dbReference>
<dbReference type="PROSITE" id="PS50082">
    <property type="entry name" value="WD_REPEATS_2"/>
    <property type="match status" value="1"/>
</dbReference>
<evidence type="ECO:0000313" key="5">
    <source>
        <dbReference type="Proteomes" id="UP001152484"/>
    </source>
</evidence>
<dbReference type="SMART" id="SM00320">
    <property type="entry name" value="WD40"/>
    <property type="match status" value="5"/>
</dbReference>
<dbReference type="PANTHER" id="PTHR10971">
    <property type="entry name" value="MRNA EXPORT FACTOR AND BUB3"/>
    <property type="match status" value="1"/>
</dbReference>
<name>A0A9P0YPH0_CUSEU</name>
<dbReference type="InterPro" id="IPR036322">
    <property type="entry name" value="WD40_repeat_dom_sf"/>
</dbReference>
<protein>
    <submittedName>
        <fullName evidence="4">Uncharacterized protein</fullName>
    </submittedName>
</protein>
<dbReference type="InterPro" id="IPR001680">
    <property type="entry name" value="WD40_rpt"/>
</dbReference>
<keyword evidence="5" id="KW-1185">Reference proteome</keyword>
<evidence type="ECO:0000256" key="3">
    <source>
        <dbReference type="PROSITE-ProRule" id="PRU00221"/>
    </source>
</evidence>
<dbReference type="InterPro" id="IPR015943">
    <property type="entry name" value="WD40/YVTN_repeat-like_dom_sf"/>
</dbReference>
<keyword evidence="2" id="KW-0677">Repeat</keyword>
<sequence>MDAIPLSFRTPIRDAISRIRFSPHSNNLLISSWDCKLRLYDIQRSELILESPGEAALLDCCFQSDSVAFSAASDGSVHRYDMHSGHKSAIGNHDHMATFVEFSPETCQLITAGWDRNILFWDARSAKSVGCLNNLTSEAESMTLSDSSLMVAIDSSVIIYDLRTLRKLVHRKDVQIKCVRSILSSEGFVVGSVDGRVALEYICESDMDKGYAFRCYPKSTDGRRYAVAVNDIAFSPLSSGSFVTGDNEGYVIIWDAWHKKRLFELPRHPNSIASLAYNHDGLLLAVASSYTYQEAKESAPDPKMKWELVTMINWQGVIACYRNPLVLRGARYLENILSLRIVFIKCINLAGVVAS</sequence>
<feature type="repeat" description="WD" evidence="3">
    <location>
        <begin position="90"/>
        <end position="131"/>
    </location>
</feature>
<dbReference type="PROSITE" id="PS00678">
    <property type="entry name" value="WD_REPEATS_1"/>
    <property type="match status" value="1"/>
</dbReference>
<dbReference type="Pfam" id="PF00400">
    <property type="entry name" value="WD40"/>
    <property type="match status" value="2"/>
</dbReference>
<evidence type="ECO:0000313" key="4">
    <source>
        <dbReference type="EMBL" id="CAH9070635.1"/>
    </source>
</evidence>
<evidence type="ECO:0000256" key="1">
    <source>
        <dbReference type="ARBA" id="ARBA00022574"/>
    </source>
</evidence>
<dbReference type="Gene3D" id="2.130.10.10">
    <property type="entry name" value="YVTN repeat-like/Quinoprotein amine dehydrogenase"/>
    <property type="match status" value="1"/>
</dbReference>
<organism evidence="4 5">
    <name type="scientific">Cuscuta europaea</name>
    <name type="common">European dodder</name>
    <dbReference type="NCBI Taxonomy" id="41803"/>
    <lineage>
        <taxon>Eukaryota</taxon>
        <taxon>Viridiplantae</taxon>
        <taxon>Streptophyta</taxon>
        <taxon>Embryophyta</taxon>
        <taxon>Tracheophyta</taxon>
        <taxon>Spermatophyta</taxon>
        <taxon>Magnoliopsida</taxon>
        <taxon>eudicotyledons</taxon>
        <taxon>Gunneridae</taxon>
        <taxon>Pentapetalae</taxon>
        <taxon>asterids</taxon>
        <taxon>lamiids</taxon>
        <taxon>Solanales</taxon>
        <taxon>Convolvulaceae</taxon>
        <taxon>Cuscuteae</taxon>
        <taxon>Cuscuta</taxon>
        <taxon>Cuscuta subgen. Cuscuta</taxon>
    </lineage>
</organism>
<dbReference type="InterPro" id="IPR019775">
    <property type="entry name" value="WD40_repeat_CS"/>
</dbReference>
<accession>A0A9P0YPH0</accession>
<keyword evidence="1 3" id="KW-0853">WD repeat</keyword>
<evidence type="ECO:0000256" key="2">
    <source>
        <dbReference type="ARBA" id="ARBA00022737"/>
    </source>
</evidence>
<comment type="caution">
    <text evidence="4">The sequence shown here is derived from an EMBL/GenBank/DDBJ whole genome shotgun (WGS) entry which is preliminary data.</text>
</comment>
<dbReference type="AlphaFoldDB" id="A0A9P0YPH0"/>
<dbReference type="PROSITE" id="PS50294">
    <property type="entry name" value="WD_REPEATS_REGION"/>
    <property type="match status" value="1"/>
</dbReference>
<dbReference type="Proteomes" id="UP001152484">
    <property type="component" value="Unassembled WGS sequence"/>
</dbReference>